<evidence type="ECO:0000313" key="1">
    <source>
        <dbReference type="EMBL" id="CCI51764.1"/>
    </source>
</evidence>
<evidence type="ECO:0000313" key="2">
    <source>
        <dbReference type="Proteomes" id="UP000035720"/>
    </source>
</evidence>
<dbReference type="STRING" id="1193518.BN13_1210017"/>
<proteinExistence type="predicted"/>
<accession>A0A077M5C2</accession>
<dbReference type="AlphaFoldDB" id="A0A077M5C2"/>
<protein>
    <submittedName>
        <fullName evidence="1">Uncharacterized protein</fullName>
    </submittedName>
</protein>
<reference evidence="1 2" key="1">
    <citation type="journal article" date="2013" name="ISME J.">
        <title>A metabolic model for members of the genus Tetrasphaera involved in enhanced biological phosphorus removal.</title>
        <authorList>
            <person name="Kristiansen R."/>
            <person name="Nguyen H.T.T."/>
            <person name="Saunders A.M."/>
            <person name="Nielsen J.L."/>
            <person name="Wimmer R."/>
            <person name="Le V.Q."/>
            <person name="McIlroy S.J."/>
            <person name="Petrovski S."/>
            <person name="Seviour R.J."/>
            <person name="Calteau A."/>
            <person name="Nielsen K.L."/>
            <person name="Nielsen P.H."/>
        </authorList>
    </citation>
    <scope>NUCLEOTIDE SEQUENCE [LARGE SCALE GENOMIC DNA]</scope>
    <source>
        <strain evidence="1 2">Ben 74</strain>
    </source>
</reference>
<keyword evidence="2" id="KW-1185">Reference proteome</keyword>
<dbReference type="Proteomes" id="UP000035720">
    <property type="component" value="Unassembled WGS sequence"/>
</dbReference>
<sequence>MEKRFFGRVFSTAVDTQVDNGEG</sequence>
<name>A0A077M5C2_9MICO</name>
<organism evidence="1 2">
    <name type="scientific">Nostocoides jenkinsii Ben 74</name>
    <dbReference type="NCBI Taxonomy" id="1193518"/>
    <lineage>
        <taxon>Bacteria</taxon>
        <taxon>Bacillati</taxon>
        <taxon>Actinomycetota</taxon>
        <taxon>Actinomycetes</taxon>
        <taxon>Micrococcales</taxon>
        <taxon>Intrasporangiaceae</taxon>
        <taxon>Nostocoides</taxon>
    </lineage>
</organism>
<comment type="caution">
    <text evidence="1">The sequence shown here is derived from an EMBL/GenBank/DDBJ whole genome shotgun (WGS) entry which is preliminary data.</text>
</comment>
<gene>
    <name evidence="1" type="ORF">BN13_1210017</name>
</gene>
<dbReference type="EMBL" id="CAJC01000026">
    <property type="protein sequence ID" value="CCI51764.1"/>
    <property type="molecule type" value="Genomic_DNA"/>
</dbReference>